<dbReference type="Pfam" id="PF24745">
    <property type="entry name" value="DUF7693"/>
    <property type="match status" value="1"/>
</dbReference>
<accession>A0A191YPZ6</accession>
<evidence type="ECO:0000313" key="3">
    <source>
        <dbReference type="Proteomes" id="UP000078354"/>
    </source>
</evidence>
<gene>
    <name evidence="2" type="ORF">PMA3_06575</name>
</gene>
<dbReference type="EMBL" id="CP014870">
    <property type="protein sequence ID" value="ANJ54843.1"/>
    <property type="molecule type" value="Genomic_DNA"/>
</dbReference>
<feature type="domain" description="DUF7693" evidence="1">
    <location>
        <begin position="37"/>
        <end position="86"/>
    </location>
</feature>
<organism evidence="2 3">
    <name type="scientific">Pseudomonas silesiensis</name>
    <dbReference type="NCBI Taxonomy" id="1853130"/>
    <lineage>
        <taxon>Bacteria</taxon>
        <taxon>Pseudomonadati</taxon>
        <taxon>Pseudomonadota</taxon>
        <taxon>Gammaproteobacteria</taxon>
        <taxon>Pseudomonadales</taxon>
        <taxon>Pseudomonadaceae</taxon>
        <taxon>Pseudomonas</taxon>
    </lineage>
</organism>
<dbReference type="Proteomes" id="UP000078354">
    <property type="component" value="Chromosome"/>
</dbReference>
<evidence type="ECO:0000313" key="2">
    <source>
        <dbReference type="EMBL" id="ANJ54843.1"/>
    </source>
</evidence>
<dbReference type="AlphaFoldDB" id="A0A191YPZ6"/>
<dbReference type="KEGG" id="psil:PMA3_06575"/>
<dbReference type="InterPro" id="IPR056110">
    <property type="entry name" value="DUF7693"/>
</dbReference>
<evidence type="ECO:0000259" key="1">
    <source>
        <dbReference type="Pfam" id="PF24745"/>
    </source>
</evidence>
<reference evidence="2 3" key="1">
    <citation type="journal article" date="2018" name="Syst. Appl. Microbiol.">
        <title>Pseudomonas silesiensis sp. nov. strain A3T isolated from a biological pesticide sewage treatment plant and analysis of the complete genome sequence.</title>
        <authorList>
            <person name="Kaminski M.A."/>
            <person name="Furmanczyk E.M."/>
            <person name="Sobczak A."/>
            <person name="Dziembowski A."/>
            <person name="Lipinski L."/>
        </authorList>
    </citation>
    <scope>NUCLEOTIDE SEQUENCE [LARGE SCALE GENOMIC DNA]</scope>
    <source>
        <strain evidence="2 3">A3</strain>
    </source>
</reference>
<dbReference type="STRING" id="1853130.PMA3_06575"/>
<name>A0A191YPZ6_9PSED</name>
<proteinExistence type="predicted"/>
<keyword evidence="3" id="KW-1185">Reference proteome</keyword>
<protein>
    <recommendedName>
        <fullName evidence="1">DUF7693 domain-containing protein</fullName>
    </recommendedName>
</protein>
<sequence length="88" mass="10324">MRKASLRRGFFYAQKNKRAIFDTVRIAIFLLPLPTPFNDCDILDYCEYCRSPDGQVGTLELWQREESDPVDLLSAWEREQLERLLAAL</sequence>